<accession>A0A7J6UVW6</accession>
<organism evidence="1 2">
    <name type="scientific">Thalictrum thalictroides</name>
    <name type="common">Rue-anemone</name>
    <name type="synonym">Anemone thalictroides</name>
    <dbReference type="NCBI Taxonomy" id="46969"/>
    <lineage>
        <taxon>Eukaryota</taxon>
        <taxon>Viridiplantae</taxon>
        <taxon>Streptophyta</taxon>
        <taxon>Embryophyta</taxon>
        <taxon>Tracheophyta</taxon>
        <taxon>Spermatophyta</taxon>
        <taxon>Magnoliopsida</taxon>
        <taxon>Ranunculales</taxon>
        <taxon>Ranunculaceae</taxon>
        <taxon>Thalictroideae</taxon>
        <taxon>Thalictrum</taxon>
    </lineage>
</organism>
<reference evidence="1 2" key="1">
    <citation type="submission" date="2020-06" db="EMBL/GenBank/DDBJ databases">
        <title>Transcriptomic and genomic resources for Thalictrum thalictroides and T. hernandezii: Facilitating candidate gene discovery in an emerging model plant lineage.</title>
        <authorList>
            <person name="Arias T."/>
            <person name="Riano-Pachon D.M."/>
            <person name="Di Stilio V.S."/>
        </authorList>
    </citation>
    <scope>NUCLEOTIDE SEQUENCE [LARGE SCALE GENOMIC DNA]</scope>
    <source>
        <strain evidence="2">cv. WT478/WT964</strain>
        <tissue evidence="1">Leaves</tissue>
    </source>
</reference>
<sequence>MVPPFPRCRECNPRFIQKSFWIWPAPTLYFHMTNICKCDAHFFRFQPDSPDLLGICQCARFTELSAFTSLDNTKFGEIRCTNLRALNLHLLCEVLMQN</sequence>
<dbReference type="EMBL" id="JABWDY010042509">
    <property type="protein sequence ID" value="KAF5176608.1"/>
    <property type="molecule type" value="Genomic_DNA"/>
</dbReference>
<keyword evidence="2" id="KW-1185">Reference proteome</keyword>
<evidence type="ECO:0000313" key="1">
    <source>
        <dbReference type="EMBL" id="KAF5176608.1"/>
    </source>
</evidence>
<name>A0A7J6UVW6_THATH</name>
<dbReference type="AlphaFoldDB" id="A0A7J6UVW6"/>
<comment type="caution">
    <text evidence="1">The sequence shown here is derived from an EMBL/GenBank/DDBJ whole genome shotgun (WGS) entry which is preliminary data.</text>
</comment>
<evidence type="ECO:0000313" key="2">
    <source>
        <dbReference type="Proteomes" id="UP000554482"/>
    </source>
</evidence>
<proteinExistence type="predicted"/>
<dbReference type="Proteomes" id="UP000554482">
    <property type="component" value="Unassembled WGS sequence"/>
</dbReference>
<protein>
    <submittedName>
        <fullName evidence="1">Uncharacterized protein</fullName>
    </submittedName>
</protein>
<gene>
    <name evidence="1" type="ORF">FRX31_033807</name>
</gene>